<gene>
    <name evidence="2" type="primary">A01g502310.1_BraROA</name>
    <name evidence="2" type="ORF">IGI04_001367</name>
</gene>
<sequence>MGTETGFTQVRHARKKNDQQRQTGGAMRNKDGRGMGGNKMKEVGNGGVVENISVSNRFGNLTDSGETEELRDEYWGR</sequence>
<proteinExistence type="predicted"/>
<evidence type="ECO:0000313" key="3">
    <source>
        <dbReference type="Proteomes" id="UP000823674"/>
    </source>
</evidence>
<evidence type="ECO:0000256" key="1">
    <source>
        <dbReference type="SAM" id="MobiDB-lite"/>
    </source>
</evidence>
<keyword evidence="3" id="KW-1185">Reference proteome</keyword>
<organism evidence="2 3">
    <name type="scientific">Brassica rapa subsp. trilocularis</name>
    <dbReference type="NCBI Taxonomy" id="1813537"/>
    <lineage>
        <taxon>Eukaryota</taxon>
        <taxon>Viridiplantae</taxon>
        <taxon>Streptophyta</taxon>
        <taxon>Embryophyta</taxon>
        <taxon>Tracheophyta</taxon>
        <taxon>Spermatophyta</taxon>
        <taxon>Magnoliopsida</taxon>
        <taxon>eudicotyledons</taxon>
        <taxon>Gunneridae</taxon>
        <taxon>Pentapetalae</taxon>
        <taxon>rosids</taxon>
        <taxon>malvids</taxon>
        <taxon>Brassicales</taxon>
        <taxon>Brassicaceae</taxon>
        <taxon>Brassiceae</taxon>
        <taxon>Brassica</taxon>
    </lineage>
</organism>
<feature type="region of interest" description="Disordered" evidence="1">
    <location>
        <begin position="57"/>
        <end position="77"/>
    </location>
</feature>
<dbReference type="EMBL" id="JADBGQ010000001">
    <property type="protein sequence ID" value="KAG5413800.1"/>
    <property type="molecule type" value="Genomic_DNA"/>
</dbReference>
<dbReference type="Proteomes" id="UP000823674">
    <property type="component" value="Chromosome A01"/>
</dbReference>
<name>A0ABQ7NUN2_BRACM</name>
<protein>
    <submittedName>
        <fullName evidence="2">Uncharacterized protein</fullName>
    </submittedName>
</protein>
<accession>A0ABQ7NUN2</accession>
<evidence type="ECO:0000313" key="2">
    <source>
        <dbReference type="EMBL" id="KAG5413800.1"/>
    </source>
</evidence>
<feature type="region of interest" description="Disordered" evidence="1">
    <location>
        <begin position="1"/>
        <end position="44"/>
    </location>
</feature>
<comment type="caution">
    <text evidence="2">The sequence shown here is derived from an EMBL/GenBank/DDBJ whole genome shotgun (WGS) entry which is preliminary data.</text>
</comment>
<reference evidence="2 3" key="1">
    <citation type="submission" date="2021-03" db="EMBL/GenBank/DDBJ databases">
        <authorList>
            <person name="King G.J."/>
            <person name="Bancroft I."/>
            <person name="Baten A."/>
            <person name="Bloomfield J."/>
            <person name="Borpatragohain P."/>
            <person name="He Z."/>
            <person name="Irish N."/>
            <person name="Irwin J."/>
            <person name="Liu K."/>
            <person name="Mauleon R.P."/>
            <person name="Moore J."/>
            <person name="Morris R."/>
            <person name="Ostergaard L."/>
            <person name="Wang B."/>
            <person name="Wells R."/>
        </authorList>
    </citation>
    <scope>NUCLEOTIDE SEQUENCE [LARGE SCALE GENOMIC DNA]</scope>
    <source>
        <strain evidence="2">R-o-18</strain>
        <tissue evidence="2">Leaf</tissue>
    </source>
</reference>